<evidence type="ECO:0000313" key="4">
    <source>
        <dbReference type="Proteomes" id="UP001304243"/>
    </source>
</evidence>
<keyword evidence="4" id="KW-1185">Reference proteome</keyword>
<evidence type="ECO:0000313" key="3">
    <source>
        <dbReference type="EMBL" id="KAK4509542.1"/>
    </source>
</evidence>
<keyword evidence="2" id="KW-0732">Signal</keyword>
<evidence type="ECO:0000256" key="1">
    <source>
        <dbReference type="SAM" id="MobiDB-lite"/>
    </source>
</evidence>
<sequence length="185" mass="18584">MYARTQFILALAIVACSLCLIIAAPDAANELNISNKVRNPRLGGSRISKQLGKRDEGLTFNIDLSGNSNNDASSAIAVASTAAASAAPIASTSAAVIASTNAPTPIPTAAPTATTRYASSFVFTASLKDTTPLNDGLSKMSILRKKGLKQSKKSLASAKSASKASKNAGKLTGTAAAAAAAATSN</sequence>
<organism evidence="3 4">
    <name type="scientific">Mucor velutinosus</name>
    <dbReference type="NCBI Taxonomy" id="708070"/>
    <lineage>
        <taxon>Eukaryota</taxon>
        <taxon>Fungi</taxon>
        <taxon>Fungi incertae sedis</taxon>
        <taxon>Mucoromycota</taxon>
        <taxon>Mucoromycotina</taxon>
        <taxon>Mucoromycetes</taxon>
        <taxon>Mucorales</taxon>
        <taxon>Mucorineae</taxon>
        <taxon>Mucoraceae</taxon>
        <taxon>Mucor</taxon>
    </lineage>
</organism>
<feature type="chain" id="PRO_5042914175" evidence="2">
    <location>
        <begin position="24"/>
        <end position="185"/>
    </location>
</feature>
<dbReference type="Proteomes" id="UP001304243">
    <property type="component" value="Unassembled WGS sequence"/>
</dbReference>
<accession>A0AAN7HW87</accession>
<comment type="caution">
    <text evidence="3">The sequence shown here is derived from an EMBL/GenBank/DDBJ whole genome shotgun (WGS) entry which is preliminary data.</text>
</comment>
<protein>
    <submittedName>
        <fullName evidence="3">Uncharacterized protein</fullName>
    </submittedName>
</protein>
<gene>
    <name evidence="3" type="ORF">ATC70_007894</name>
</gene>
<dbReference type="PROSITE" id="PS51257">
    <property type="entry name" value="PROKAR_LIPOPROTEIN"/>
    <property type="match status" value="1"/>
</dbReference>
<reference evidence="3 4" key="1">
    <citation type="submission" date="2022-11" db="EMBL/GenBank/DDBJ databases">
        <title>Mucor velutinosus strain NIH1002 WGS.</title>
        <authorList>
            <person name="Subramanian P."/>
            <person name="Mullikin J.C."/>
            <person name="Segre J.A."/>
            <person name="Zelazny A.M."/>
        </authorList>
    </citation>
    <scope>NUCLEOTIDE SEQUENCE [LARGE SCALE GENOMIC DNA]</scope>
    <source>
        <strain evidence="3 4">NIH1002</strain>
    </source>
</reference>
<name>A0AAN7HW87_9FUNG</name>
<dbReference type="AlphaFoldDB" id="A0AAN7HW87"/>
<dbReference type="GeneID" id="89951580"/>
<proteinExistence type="predicted"/>
<feature type="signal peptide" evidence="2">
    <location>
        <begin position="1"/>
        <end position="23"/>
    </location>
</feature>
<evidence type="ECO:0000256" key="2">
    <source>
        <dbReference type="SAM" id="SignalP"/>
    </source>
</evidence>
<feature type="region of interest" description="Disordered" evidence="1">
    <location>
        <begin position="153"/>
        <end position="172"/>
    </location>
</feature>
<dbReference type="EMBL" id="JASEJX010000039">
    <property type="protein sequence ID" value="KAK4509542.1"/>
    <property type="molecule type" value="Genomic_DNA"/>
</dbReference>
<dbReference type="RefSeq" id="XP_064676208.1">
    <property type="nucleotide sequence ID" value="XM_064827151.1"/>
</dbReference>